<name>A0A1I0L5N3_9ACTN</name>
<dbReference type="Pfam" id="PF04542">
    <property type="entry name" value="Sigma70_r2"/>
    <property type="match status" value="1"/>
</dbReference>
<evidence type="ECO:0000256" key="4">
    <source>
        <dbReference type="ARBA" id="ARBA00023163"/>
    </source>
</evidence>
<dbReference type="PANTHER" id="PTHR43133">
    <property type="entry name" value="RNA POLYMERASE ECF-TYPE SIGMA FACTO"/>
    <property type="match status" value="1"/>
</dbReference>
<organism evidence="7 8">
    <name type="scientific">Nonomuraea wenchangensis</name>
    <dbReference type="NCBI Taxonomy" id="568860"/>
    <lineage>
        <taxon>Bacteria</taxon>
        <taxon>Bacillati</taxon>
        <taxon>Actinomycetota</taxon>
        <taxon>Actinomycetes</taxon>
        <taxon>Streptosporangiales</taxon>
        <taxon>Streptosporangiaceae</taxon>
        <taxon>Nonomuraea</taxon>
    </lineage>
</organism>
<evidence type="ECO:0000259" key="5">
    <source>
        <dbReference type="Pfam" id="PF04542"/>
    </source>
</evidence>
<dbReference type="Proteomes" id="UP000199361">
    <property type="component" value="Unassembled WGS sequence"/>
</dbReference>
<dbReference type="InterPro" id="IPR036388">
    <property type="entry name" value="WH-like_DNA-bd_sf"/>
</dbReference>
<feature type="domain" description="RNA polymerase sigma factor 70 region 4 type 2" evidence="6">
    <location>
        <begin position="129"/>
        <end position="177"/>
    </location>
</feature>
<evidence type="ECO:0000259" key="6">
    <source>
        <dbReference type="Pfam" id="PF08281"/>
    </source>
</evidence>
<keyword evidence="4" id="KW-0804">Transcription</keyword>
<dbReference type="GO" id="GO:0016987">
    <property type="term" value="F:sigma factor activity"/>
    <property type="evidence" value="ECO:0007669"/>
    <property type="project" value="UniProtKB-KW"/>
</dbReference>
<gene>
    <name evidence="7" type="ORF">SAMN05421811_112182</name>
</gene>
<protein>
    <submittedName>
        <fullName evidence="7">RNA polymerase sigma-70 factor, ECF subfamily</fullName>
    </submittedName>
</protein>
<evidence type="ECO:0000256" key="2">
    <source>
        <dbReference type="ARBA" id="ARBA00023015"/>
    </source>
</evidence>
<evidence type="ECO:0000256" key="3">
    <source>
        <dbReference type="ARBA" id="ARBA00023082"/>
    </source>
</evidence>
<proteinExistence type="inferred from homology"/>
<dbReference type="GO" id="GO:0006352">
    <property type="term" value="P:DNA-templated transcription initiation"/>
    <property type="evidence" value="ECO:0007669"/>
    <property type="project" value="InterPro"/>
</dbReference>
<dbReference type="Gene3D" id="1.10.10.10">
    <property type="entry name" value="Winged helix-like DNA-binding domain superfamily/Winged helix DNA-binding domain"/>
    <property type="match status" value="1"/>
</dbReference>
<dbReference type="AlphaFoldDB" id="A0A1I0L5N3"/>
<dbReference type="EMBL" id="FOHX01000012">
    <property type="protein sequence ID" value="SEU35070.1"/>
    <property type="molecule type" value="Genomic_DNA"/>
</dbReference>
<dbReference type="OrthoDB" id="5518337at2"/>
<reference evidence="7 8" key="1">
    <citation type="submission" date="2016-10" db="EMBL/GenBank/DDBJ databases">
        <authorList>
            <person name="de Groot N.N."/>
        </authorList>
    </citation>
    <scope>NUCLEOTIDE SEQUENCE [LARGE SCALE GENOMIC DNA]</scope>
    <source>
        <strain evidence="7 8">CGMCC 4.5598</strain>
    </source>
</reference>
<dbReference type="PANTHER" id="PTHR43133:SF25">
    <property type="entry name" value="RNA POLYMERASE SIGMA FACTOR RFAY-RELATED"/>
    <property type="match status" value="1"/>
</dbReference>
<dbReference type="InterPro" id="IPR039425">
    <property type="entry name" value="RNA_pol_sigma-70-like"/>
</dbReference>
<sequence length="190" mass="21413">MTIPREAVEVDDAILIERSLNDPEIFATLFDRHAPLLHRYVTRRLGPSEAEDVVADTFLAAFQQRGGYDRRRSDARPWLYGIASNLIGRRRRTEMSLYRAYVRSGVHPAELSGFQVEDGVNTLAVNRPLALALMELTPADRDVLLLVAWAELSYQEVADALAIPPGTVASRLNRARHRIRQALSRQGDRP</sequence>
<dbReference type="InterPro" id="IPR013325">
    <property type="entry name" value="RNA_pol_sigma_r2"/>
</dbReference>
<dbReference type="InterPro" id="IPR013324">
    <property type="entry name" value="RNA_pol_sigma_r3/r4-like"/>
</dbReference>
<dbReference type="SUPFAM" id="SSF88659">
    <property type="entry name" value="Sigma3 and sigma4 domains of RNA polymerase sigma factors"/>
    <property type="match status" value="1"/>
</dbReference>
<dbReference type="InterPro" id="IPR013249">
    <property type="entry name" value="RNA_pol_sigma70_r4_t2"/>
</dbReference>
<keyword evidence="3" id="KW-0731">Sigma factor</keyword>
<accession>A0A1I0L5N3</accession>
<dbReference type="CDD" id="cd06171">
    <property type="entry name" value="Sigma70_r4"/>
    <property type="match status" value="1"/>
</dbReference>
<dbReference type="InterPro" id="IPR007627">
    <property type="entry name" value="RNA_pol_sigma70_r2"/>
</dbReference>
<dbReference type="Pfam" id="PF08281">
    <property type="entry name" value="Sigma70_r4_2"/>
    <property type="match status" value="1"/>
</dbReference>
<keyword evidence="8" id="KW-1185">Reference proteome</keyword>
<dbReference type="STRING" id="568860.SAMN05421811_112182"/>
<dbReference type="RefSeq" id="WP_091088808.1">
    <property type="nucleotide sequence ID" value="NZ_FOHX01000012.1"/>
</dbReference>
<dbReference type="GO" id="GO:0003677">
    <property type="term" value="F:DNA binding"/>
    <property type="evidence" value="ECO:0007669"/>
    <property type="project" value="InterPro"/>
</dbReference>
<evidence type="ECO:0000313" key="7">
    <source>
        <dbReference type="EMBL" id="SEU35070.1"/>
    </source>
</evidence>
<dbReference type="NCBIfam" id="TIGR02937">
    <property type="entry name" value="sigma70-ECF"/>
    <property type="match status" value="1"/>
</dbReference>
<dbReference type="SUPFAM" id="SSF88946">
    <property type="entry name" value="Sigma2 domain of RNA polymerase sigma factors"/>
    <property type="match status" value="1"/>
</dbReference>
<comment type="similarity">
    <text evidence="1">Belongs to the sigma-70 factor family. ECF subfamily.</text>
</comment>
<dbReference type="InterPro" id="IPR014284">
    <property type="entry name" value="RNA_pol_sigma-70_dom"/>
</dbReference>
<evidence type="ECO:0000313" key="8">
    <source>
        <dbReference type="Proteomes" id="UP000199361"/>
    </source>
</evidence>
<dbReference type="Gene3D" id="1.10.1740.10">
    <property type="match status" value="1"/>
</dbReference>
<feature type="domain" description="RNA polymerase sigma-70 region 2" evidence="5">
    <location>
        <begin position="29"/>
        <end position="94"/>
    </location>
</feature>
<evidence type="ECO:0000256" key="1">
    <source>
        <dbReference type="ARBA" id="ARBA00010641"/>
    </source>
</evidence>
<keyword evidence="2" id="KW-0805">Transcription regulation</keyword>